<dbReference type="Proteomes" id="UP000248795">
    <property type="component" value="Unassembled WGS sequence"/>
</dbReference>
<feature type="transmembrane region" description="Helical" evidence="2">
    <location>
        <begin position="37"/>
        <end position="59"/>
    </location>
</feature>
<feature type="transmembrane region" description="Helical" evidence="2">
    <location>
        <begin position="91"/>
        <end position="113"/>
    </location>
</feature>
<sequence>MRRTVVIYCLLALVFTGGCAGILSGLAAPNAPAEVTQLISTFMPILLAALAGNGAFLWMTVRDAPWWALAGGAAIYVVAQLSIALTVAPNYGIALLLGPLFIGKGLAVLVLGIQRRLAQRDEAHAAVAGATKEDGRDEPGHDEPR</sequence>
<feature type="region of interest" description="Disordered" evidence="1">
    <location>
        <begin position="124"/>
        <end position="145"/>
    </location>
</feature>
<accession>A0A2W2BBI3</accession>
<protein>
    <recommendedName>
        <fullName evidence="5">Lipoprotein</fullName>
    </recommendedName>
</protein>
<evidence type="ECO:0000256" key="1">
    <source>
        <dbReference type="SAM" id="MobiDB-lite"/>
    </source>
</evidence>
<reference evidence="4" key="1">
    <citation type="submission" date="2018-06" db="EMBL/GenBank/DDBJ databases">
        <title>Aestuariibacter litoralis strain KCTC 52945T.</title>
        <authorList>
            <person name="Li X."/>
            <person name="Salam N."/>
            <person name="Li J.-L."/>
            <person name="Chen Y.-M."/>
            <person name="Yang Z.-W."/>
            <person name="Zhang L.-Y."/>
            <person name="Han M.-X."/>
            <person name="Xiao M."/>
            <person name="Li W.-J."/>
        </authorList>
    </citation>
    <scope>NUCLEOTIDE SEQUENCE [LARGE SCALE GENOMIC DNA]</scope>
    <source>
        <strain evidence="4">KCTC 52945</strain>
    </source>
</reference>
<dbReference type="PROSITE" id="PS51257">
    <property type="entry name" value="PROKAR_LIPOPROTEIN"/>
    <property type="match status" value="1"/>
</dbReference>
<evidence type="ECO:0000313" key="4">
    <source>
        <dbReference type="Proteomes" id="UP000248795"/>
    </source>
</evidence>
<feature type="compositionally biased region" description="Basic and acidic residues" evidence="1">
    <location>
        <begin position="131"/>
        <end position="145"/>
    </location>
</feature>
<organism evidence="3 4">
    <name type="scientific">Aestuariivirga litoralis</name>
    <dbReference type="NCBI Taxonomy" id="2650924"/>
    <lineage>
        <taxon>Bacteria</taxon>
        <taxon>Pseudomonadati</taxon>
        <taxon>Pseudomonadota</taxon>
        <taxon>Alphaproteobacteria</taxon>
        <taxon>Hyphomicrobiales</taxon>
        <taxon>Aestuariivirgaceae</taxon>
        <taxon>Aestuariivirga</taxon>
    </lineage>
</organism>
<gene>
    <name evidence="3" type="ORF">DK847_03990</name>
</gene>
<evidence type="ECO:0000256" key="2">
    <source>
        <dbReference type="SAM" id="Phobius"/>
    </source>
</evidence>
<evidence type="ECO:0008006" key="5">
    <source>
        <dbReference type="Google" id="ProtNLM"/>
    </source>
</evidence>
<proteinExistence type="predicted"/>
<dbReference type="EMBL" id="QKVK01000002">
    <property type="protein sequence ID" value="PZF77614.1"/>
    <property type="molecule type" value="Genomic_DNA"/>
</dbReference>
<dbReference type="RefSeq" id="WP_111196361.1">
    <property type="nucleotide sequence ID" value="NZ_QKVK01000002.1"/>
</dbReference>
<dbReference type="AlphaFoldDB" id="A0A2W2BBI3"/>
<name>A0A2W2BBI3_9HYPH</name>
<keyword evidence="2" id="KW-1133">Transmembrane helix</keyword>
<evidence type="ECO:0000313" key="3">
    <source>
        <dbReference type="EMBL" id="PZF77614.1"/>
    </source>
</evidence>
<keyword evidence="2" id="KW-0812">Transmembrane</keyword>
<comment type="caution">
    <text evidence="3">The sequence shown here is derived from an EMBL/GenBank/DDBJ whole genome shotgun (WGS) entry which is preliminary data.</text>
</comment>
<feature type="transmembrane region" description="Helical" evidence="2">
    <location>
        <begin position="66"/>
        <end position="85"/>
    </location>
</feature>
<keyword evidence="2" id="KW-0472">Membrane</keyword>
<keyword evidence="4" id="KW-1185">Reference proteome</keyword>